<dbReference type="InterPro" id="IPR050834">
    <property type="entry name" value="Glycosyltransf_2"/>
</dbReference>
<dbReference type="Pfam" id="PF00535">
    <property type="entry name" value="Glycos_transf_2"/>
    <property type="match status" value="1"/>
</dbReference>
<dbReference type="SUPFAM" id="SSF53448">
    <property type="entry name" value="Nucleotide-diphospho-sugar transferases"/>
    <property type="match status" value="1"/>
</dbReference>
<organism evidence="2">
    <name type="scientific">freshwater metagenome</name>
    <dbReference type="NCBI Taxonomy" id="449393"/>
    <lineage>
        <taxon>unclassified sequences</taxon>
        <taxon>metagenomes</taxon>
        <taxon>ecological metagenomes</taxon>
    </lineage>
</organism>
<proteinExistence type="predicted"/>
<evidence type="ECO:0000259" key="1">
    <source>
        <dbReference type="Pfam" id="PF00535"/>
    </source>
</evidence>
<evidence type="ECO:0000313" key="2">
    <source>
        <dbReference type="EMBL" id="CAB4874877.1"/>
    </source>
</evidence>
<dbReference type="InterPro" id="IPR001173">
    <property type="entry name" value="Glyco_trans_2-like"/>
</dbReference>
<feature type="domain" description="Glycosyltransferase 2-like" evidence="1">
    <location>
        <begin position="7"/>
        <end position="121"/>
    </location>
</feature>
<name>A0A6J7DW71_9ZZZZ</name>
<dbReference type="PANTHER" id="PTHR43685">
    <property type="entry name" value="GLYCOSYLTRANSFERASE"/>
    <property type="match status" value="1"/>
</dbReference>
<sequence length="302" mass="32676">MSRNVAVIIPAYNAAETLASTIQSALQPEVEQIVVVDDGSTDATAEIIRTIAATTPQIQAIFRPVSGGPAQARNDGLATTTSEFVLFLDSDDRLQPGAIATLQRAAAPTSAAVLGRFVAVDTFDSPIDIGTWATVQLQPVVRRGGHLVPSAELSGEALLTRLVVPPPGGILVRRLAAMACGGYDVSLRRSEDLAFLVSLARHGDLTICPHDVLRYRRDPLQRSQATTARRRGRQRALALIIWRAPLRAERWCLARGASAHHLDRASVRWRMGNHRGRDVIMVLRSLLLAATFRTLGVLSLAH</sequence>
<dbReference type="AlphaFoldDB" id="A0A6J7DW71"/>
<dbReference type="GO" id="GO:0044010">
    <property type="term" value="P:single-species biofilm formation"/>
    <property type="evidence" value="ECO:0007669"/>
    <property type="project" value="TreeGrafter"/>
</dbReference>
<dbReference type="EMBL" id="CAFBLN010000046">
    <property type="protein sequence ID" value="CAB4874877.1"/>
    <property type="molecule type" value="Genomic_DNA"/>
</dbReference>
<accession>A0A6J7DW71</accession>
<protein>
    <submittedName>
        <fullName evidence="2">Unannotated protein</fullName>
    </submittedName>
</protein>
<dbReference type="InterPro" id="IPR029044">
    <property type="entry name" value="Nucleotide-diphossugar_trans"/>
</dbReference>
<dbReference type="CDD" id="cd00761">
    <property type="entry name" value="Glyco_tranf_GTA_type"/>
    <property type="match status" value="1"/>
</dbReference>
<dbReference type="PANTHER" id="PTHR43685:SF2">
    <property type="entry name" value="GLYCOSYLTRANSFERASE 2-LIKE DOMAIN-CONTAINING PROTEIN"/>
    <property type="match status" value="1"/>
</dbReference>
<dbReference type="Gene3D" id="3.90.550.10">
    <property type="entry name" value="Spore Coat Polysaccharide Biosynthesis Protein SpsA, Chain A"/>
    <property type="match status" value="1"/>
</dbReference>
<reference evidence="2" key="1">
    <citation type="submission" date="2020-05" db="EMBL/GenBank/DDBJ databases">
        <authorList>
            <person name="Chiriac C."/>
            <person name="Salcher M."/>
            <person name="Ghai R."/>
            <person name="Kavagutti S V."/>
        </authorList>
    </citation>
    <scope>NUCLEOTIDE SEQUENCE</scope>
</reference>
<gene>
    <name evidence="2" type="ORF">UFOPK3381_01021</name>
</gene>